<keyword evidence="12" id="KW-0067">ATP-binding</keyword>
<keyword evidence="3" id="KW-1003">Cell membrane</keyword>
<feature type="region of interest" description="Disordered" evidence="21">
    <location>
        <begin position="1014"/>
        <end position="1041"/>
    </location>
</feature>
<dbReference type="FunFam" id="2.90.10.10:FF:000009">
    <property type="entry name" value="Receptor-like serine/threonine-protein kinase SD1-8"/>
    <property type="match status" value="1"/>
</dbReference>
<dbReference type="PROSITE" id="PS50011">
    <property type="entry name" value="PROTEIN_KINASE_DOM"/>
    <property type="match status" value="1"/>
</dbReference>
<comment type="caution">
    <text evidence="20">Lacks conserved residue(s) required for the propagation of feature annotation.</text>
</comment>
<keyword evidence="16" id="KW-0675">Receptor</keyword>
<evidence type="ECO:0000256" key="21">
    <source>
        <dbReference type="SAM" id="MobiDB-lite"/>
    </source>
</evidence>
<feature type="domain" description="Bulb-type lectin" evidence="25">
    <location>
        <begin position="43"/>
        <end position="167"/>
    </location>
</feature>
<comment type="catalytic activity">
    <reaction evidence="18">
        <text>L-threonyl-[protein] + ATP = O-phospho-L-threonyl-[protein] + ADP + H(+)</text>
        <dbReference type="Rhea" id="RHEA:46608"/>
        <dbReference type="Rhea" id="RHEA-COMP:11060"/>
        <dbReference type="Rhea" id="RHEA-COMP:11605"/>
        <dbReference type="ChEBI" id="CHEBI:15378"/>
        <dbReference type="ChEBI" id="CHEBI:30013"/>
        <dbReference type="ChEBI" id="CHEBI:30616"/>
        <dbReference type="ChEBI" id="CHEBI:61977"/>
        <dbReference type="ChEBI" id="CHEBI:456216"/>
        <dbReference type="EC" id="2.7.11.1"/>
    </reaction>
</comment>
<comment type="caution">
    <text evidence="27">The sequence shown here is derived from an EMBL/GenBank/DDBJ whole genome shotgun (WGS) entry which is preliminary data.</text>
</comment>
<feature type="transmembrane region" description="Helical" evidence="22">
    <location>
        <begin position="636"/>
        <end position="659"/>
    </location>
</feature>
<dbReference type="Gene3D" id="2.90.10.10">
    <property type="entry name" value="Bulb-type lectin domain"/>
    <property type="match status" value="1"/>
</dbReference>
<evidence type="ECO:0000256" key="1">
    <source>
        <dbReference type="ARBA" id="ARBA00004251"/>
    </source>
</evidence>
<dbReference type="PROSITE" id="PS00108">
    <property type="entry name" value="PROTEIN_KINASE_ST"/>
    <property type="match status" value="1"/>
</dbReference>
<dbReference type="Pfam" id="PF07714">
    <property type="entry name" value="PK_Tyr_Ser-Thr"/>
    <property type="match status" value="1"/>
</dbReference>
<dbReference type="CDD" id="cd01098">
    <property type="entry name" value="PAN_AP_plant"/>
    <property type="match status" value="1"/>
</dbReference>
<dbReference type="SMART" id="SM00108">
    <property type="entry name" value="B_lectin"/>
    <property type="match status" value="1"/>
</dbReference>
<sequence>MLSFRKKIRSIFFIVWSVNHLQSILFLLIFVCNSSIYSFAIDTITINNFLSDDKGDTLVSEGQRFVLGFFTPNGSFDGRRYVGIWYYKSNPQTVVWVANRENPLSDTGGAFAIAEDGNLKVLDANGKSYWWTSLEQSSSLHKTVKLMDNGNLVLSDEEQVNQTVKILWQSFDNPTDTFLPGMKMDENLVLISWRSNNDPAPGNFTFQQDDGGENKFIIWKRSIRYWKSSLIGNFAGSGQMPSSISFLLSNFTLKISSNNSSPFLRSALYINTRLIMSYSGQVQYLKLDTERTWSLVWEEPRDRCSVYNACGNFGSCNSKYDPMCKCLPGFKPNSLDNWKSGDYSGGCSRKSNVCGESAMSDTFLSSNMMKVGTPDSQFNAKNEMECKIECLNNCHCTAYSYEEGDTARRGNTGNAVCWIWSEDLNNLQEEYENGQSLHVRVAVSDIESTKRNCGTCGTNLVPYPLSTGPKCGDPMYFNFNCNISTDQVNFETPEGTYQVTSINPETRTFIIQTRDAVKCEQQRIRGKLLPLNQSSPFQLTGWCNSNPDFFSFDAPLRGGEEVEIIWEPPLEPLCSSSIECTDWPNSSCNATRDGKKRCLCNTNFQWDRFNLNCSQDGGYGRETDAHSRGKISSSHIVAVTLTTIIFLIILSSSIIYIYFWRRRLTRIQESRSNIQKSSGINLYDSERHVKDLIESGRFKEEDAKGIDIPHFHLESILAATDNFSNANKLGQGGFGPVYKGKFPGEQEIAVKRLSSCSGQGLEEFKNEVVLIAKLQHRNLVRLLGYCVEGEEKMLIYEYMPNKSLDFFIFDRKLCVLLDWEMRFNIILGIARGLLYLHQDSRLRIIHRDLKTSNILLDEEMNPKISDFGLARIFGGKETAANTNRVVGTYGYMSPEYALDGIFSVKSDVFSFGVVVLEIMGGKRNTGFYHVEHSLSLLGYAWHLWKEDKAVELMDQILCKTCNTNDYLKCINVGLLCVQEDPNDRPTMSNILFMLGSESSTLPTPKPPAFVVRRCPSSRASSSTKPESWSQNELTVTLEDGR</sequence>
<keyword evidence="14 22" id="KW-0472">Membrane</keyword>
<dbReference type="InterPro" id="IPR008271">
    <property type="entry name" value="Ser/Thr_kinase_AS"/>
</dbReference>
<dbReference type="EMBL" id="JARAOO010000012">
    <property type="protein sequence ID" value="KAJ7948222.1"/>
    <property type="molecule type" value="Genomic_DNA"/>
</dbReference>
<accession>A0AAD7PAL2</accession>
<dbReference type="InterPro" id="IPR000719">
    <property type="entry name" value="Prot_kinase_dom"/>
</dbReference>
<keyword evidence="8" id="KW-0732">Signal</keyword>
<dbReference type="EC" id="2.7.11.1" evidence="2"/>
<organism evidence="27 28">
    <name type="scientific">Quillaja saponaria</name>
    <name type="common">Soap bark tree</name>
    <dbReference type="NCBI Taxonomy" id="32244"/>
    <lineage>
        <taxon>Eukaryota</taxon>
        <taxon>Viridiplantae</taxon>
        <taxon>Streptophyta</taxon>
        <taxon>Embryophyta</taxon>
        <taxon>Tracheophyta</taxon>
        <taxon>Spermatophyta</taxon>
        <taxon>Magnoliopsida</taxon>
        <taxon>eudicotyledons</taxon>
        <taxon>Gunneridae</taxon>
        <taxon>Pentapetalae</taxon>
        <taxon>rosids</taxon>
        <taxon>fabids</taxon>
        <taxon>Fabales</taxon>
        <taxon>Quillajaceae</taxon>
        <taxon>Quillaja</taxon>
    </lineage>
</organism>
<dbReference type="Gene3D" id="1.10.510.10">
    <property type="entry name" value="Transferase(Phosphotransferase) domain 1"/>
    <property type="match status" value="1"/>
</dbReference>
<dbReference type="Pfam" id="PF00954">
    <property type="entry name" value="S_locus_glycop"/>
    <property type="match status" value="1"/>
</dbReference>
<dbReference type="AlphaFoldDB" id="A0AAD7PAL2"/>
<evidence type="ECO:0000256" key="10">
    <source>
        <dbReference type="ARBA" id="ARBA00022741"/>
    </source>
</evidence>
<evidence type="ECO:0000259" key="24">
    <source>
        <dbReference type="PROSITE" id="PS50026"/>
    </source>
</evidence>
<dbReference type="GO" id="GO:0005524">
    <property type="term" value="F:ATP binding"/>
    <property type="evidence" value="ECO:0007669"/>
    <property type="project" value="UniProtKB-KW"/>
</dbReference>
<feature type="compositionally biased region" description="Polar residues" evidence="21">
    <location>
        <begin position="1017"/>
        <end position="1034"/>
    </location>
</feature>
<evidence type="ECO:0000256" key="4">
    <source>
        <dbReference type="ARBA" id="ARBA00022527"/>
    </source>
</evidence>
<dbReference type="InterPro" id="IPR003609">
    <property type="entry name" value="Pan_app"/>
</dbReference>
<evidence type="ECO:0000313" key="27">
    <source>
        <dbReference type="EMBL" id="KAJ7948222.1"/>
    </source>
</evidence>
<keyword evidence="9" id="KW-0430">Lectin</keyword>
<evidence type="ECO:0000313" key="28">
    <source>
        <dbReference type="Proteomes" id="UP001163823"/>
    </source>
</evidence>
<keyword evidence="7 22" id="KW-0812">Transmembrane</keyword>
<dbReference type="PANTHER" id="PTHR27002:SF1111">
    <property type="entry name" value="NON-SPECIFIC SERINE_THREONINE PROTEIN KINASE"/>
    <property type="match status" value="1"/>
</dbReference>
<evidence type="ECO:0000256" key="19">
    <source>
        <dbReference type="ARBA" id="ARBA00048679"/>
    </source>
</evidence>
<evidence type="ECO:0000256" key="7">
    <source>
        <dbReference type="ARBA" id="ARBA00022692"/>
    </source>
</evidence>
<dbReference type="FunFam" id="1.10.510.10:FF:000060">
    <property type="entry name" value="G-type lectin S-receptor-like serine/threonine-protein kinase"/>
    <property type="match status" value="1"/>
</dbReference>
<dbReference type="GO" id="GO:0030246">
    <property type="term" value="F:carbohydrate binding"/>
    <property type="evidence" value="ECO:0007669"/>
    <property type="project" value="UniProtKB-KW"/>
</dbReference>
<keyword evidence="28" id="KW-1185">Reference proteome</keyword>
<dbReference type="Proteomes" id="UP001163823">
    <property type="component" value="Chromosome 12"/>
</dbReference>
<evidence type="ECO:0000256" key="22">
    <source>
        <dbReference type="SAM" id="Phobius"/>
    </source>
</evidence>
<dbReference type="PROSITE" id="PS50948">
    <property type="entry name" value="PAN"/>
    <property type="match status" value="1"/>
</dbReference>
<dbReference type="KEGG" id="qsa:O6P43_028734"/>
<dbReference type="GO" id="GO:0048544">
    <property type="term" value="P:recognition of pollen"/>
    <property type="evidence" value="ECO:0007669"/>
    <property type="project" value="InterPro"/>
</dbReference>
<evidence type="ECO:0000256" key="18">
    <source>
        <dbReference type="ARBA" id="ARBA00047899"/>
    </source>
</evidence>
<evidence type="ECO:0000256" key="11">
    <source>
        <dbReference type="ARBA" id="ARBA00022777"/>
    </source>
</evidence>
<evidence type="ECO:0000259" key="23">
    <source>
        <dbReference type="PROSITE" id="PS50011"/>
    </source>
</evidence>
<dbReference type="InterPro" id="IPR000858">
    <property type="entry name" value="S_locus_glycoprot_dom"/>
</dbReference>
<protein>
    <recommendedName>
        <fullName evidence="2">non-specific serine/threonine protein kinase</fullName>
        <ecNumber evidence="2">2.7.11.1</ecNumber>
    </recommendedName>
</protein>
<dbReference type="PROSITE" id="PS50026">
    <property type="entry name" value="EGF_3"/>
    <property type="match status" value="1"/>
</dbReference>
<comment type="catalytic activity">
    <reaction evidence="19">
        <text>L-seryl-[protein] + ATP = O-phospho-L-seryl-[protein] + ADP + H(+)</text>
        <dbReference type="Rhea" id="RHEA:17989"/>
        <dbReference type="Rhea" id="RHEA-COMP:9863"/>
        <dbReference type="Rhea" id="RHEA-COMP:11604"/>
        <dbReference type="ChEBI" id="CHEBI:15378"/>
        <dbReference type="ChEBI" id="CHEBI:29999"/>
        <dbReference type="ChEBI" id="CHEBI:30616"/>
        <dbReference type="ChEBI" id="CHEBI:83421"/>
        <dbReference type="ChEBI" id="CHEBI:456216"/>
        <dbReference type="EC" id="2.7.11.1"/>
    </reaction>
</comment>
<dbReference type="InterPro" id="IPR021820">
    <property type="entry name" value="S-locus_recpt_kinase_C"/>
</dbReference>
<evidence type="ECO:0000256" key="16">
    <source>
        <dbReference type="ARBA" id="ARBA00023170"/>
    </source>
</evidence>
<dbReference type="FunFam" id="3.30.200.20:FF:000330">
    <property type="entry name" value="G-type lectin S-receptor-like serine/threonine-protein kinase At4g03230"/>
    <property type="match status" value="1"/>
</dbReference>
<keyword evidence="17" id="KW-0325">Glycoprotein</keyword>
<evidence type="ECO:0000256" key="3">
    <source>
        <dbReference type="ARBA" id="ARBA00022475"/>
    </source>
</evidence>
<evidence type="ECO:0000256" key="14">
    <source>
        <dbReference type="ARBA" id="ARBA00023136"/>
    </source>
</evidence>
<dbReference type="Pfam" id="PF08276">
    <property type="entry name" value="PAN_2"/>
    <property type="match status" value="1"/>
</dbReference>
<keyword evidence="13 22" id="KW-1133">Transmembrane helix</keyword>
<evidence type="ECO:0000256" key="8">
    <source>
        <dbReference type="ARBA" id="ARBA00022729"/>
    </source>
</evidence>
<evidence type="ECO:0000256" key="12">
    <source>
        <dbReference type="ARBA" id="ARBA00022840"/>
    </source>
</evidence>
<keyword evidence="4" id="KW-0723">Serine/threonine-protein kinase</keyword>
<dbReference type="CDD" id="cd14066">
    <property type="entry name" value="STKc_IRAK"/>
    <property type="match status" value="1"/>
</dbReference>
<dbReference type="SMART" id="SM00220">
    <property type="entry name" value="S_TKc"/>
    <property type="match status" value="1"/>
</dbReference>
<keyword evidence="20" id="KW-0245">EGF-like domain</keyword>
<dbReference type="SUPFAM" id="SSF51110">
    <property type="entry name" value="alpha-D-mannose-specific plant lectins"/>
    <property type="match status" value="1"/>
</dbReference>
<evidence type="ECO:0000256" key="6">
    <source>
        <dbReference type="ARBA" id="ARBA00022679"/>
    </source>
</evidence>
<feature type="domain" description="EGF-like" evidence="24">
    <location>
        <begin position="300"/>
        <end position="336"/>
    </location>
</feature>
<dbReference type="InterPro" id="IPR001245">
    <property type="entry name" value="Ser-Thr/Tyr_kinase_cat_dom"/>
</dbReference>
<evidence type="ECO:0000256" key="20">
    <source>
        <dbReference type="PROSITE-ProRule" id="PRU00076"/>
    </source>
</evidence>
<dbReference type="SUPFAM" id="SSF56112">
    <property type="entry name" value="Protein kinase-like (PK-like)"/>
    <property type="match status" value="1"/>
</dbReference>
<feature type="domain" description="Protein kinase" evidence="23">
    <location>
        <begin position="723"/>
        <end position="1001"/>
    </location>
</feature>
<dbReference type="InterPro" id="IPR036426">
    <property type="entry name" value="Bulb-type_lectin_dom_sf"/>
</dbReference>
<name>A0AAD7PAL2_QUISA</name>
<dbReference type="PANTHER" id="PTHR27002">
    <property type="entry name" value="RECEPTOR-LIKE SERINE/THREONINE-PROTEIN KINASE SD1-8"/>
    <property type="match status" value="1"/>
</dbReference>
<keyword evidence="5" id="KW-0597">Phosphoprotein</keyword>
<evidence type="ECO:0000256" key="13">
    <source>
        <dbReference type="ARBA" id="ARBA00022989"/>
    </source>
</evidence>
<evidence type="ECO:0000256" key="17">
    <source>
        <dbReference type="ARBA" id="ARBA00023180"/>
    </source>
</evidence>
<evidence type="ECO:0000256" key="9">
    <source>
        <dbReference type="ARBA" id="ARBA00022734"/>
    </source>
</evidence>
<dbReference type="InterPro" id="IPR000742">
    <property type="entry name" value="EGF"/>
</dbReference>
<evidence type="ECO:0000256" key="15">
    <source>
        <dbReference type="ARBA" id="ARBA00023157"/>
    </source>
</evidence>
<keyword evidence="15" id="KW-1015">Disulfide bond</keyword>
<keyword evidence="10" id="KW-0547">Nucleotide-binding</keyword>
<reference evidence="27" key="1">
    <citation type="journal article" date="2023" name="Science">
        <title>Elucidation of the pathway for biosynthesis of saponin adjuvants from the soapbark tree.</title>
        <authorList>
            <person name="Reed J."/>
            <person name="Orme A."/>
            <person name="El-Demerdash A."/>
            <person name="Owen C."/>
            <person name="Martin L.B.B."/>
            <person name="Misra R.C."/>
            <person name="Kikuchi S."/>
            <person name="Rejzek M."/>
            <person name="Martin A.C."/>
            <person name="Harkess A."/>
            <person name="Leebens-Mack J."/>
            <person name="Louveau T."/>
            <person name="Stephenson M.J."/>
            <person name="Osbourn A."/>
        </authorList>
    </citation>
    <scope>NUCLEOTIDE SEQUENCE</scope>
    <source>
        <strain evidence="27">S10</strain>
    </source>
</reference>
<evidence type="ECO:0000256" key="5">
    <source>
        <dbReference type="ARBA" id="ARBA00022553"/>
    </source>
</evidence>
<gene>
    <name evidence="27" type="ORF">O6P43_028734</name>
</gene>
<keyword evidence="11 27" id="KW-0418">Kinase</keyword>
<evidence type="ECO:0000259" key="26">
    <source>
        <dbReference type="PROSITE" id="PS50948"/>
    </source>
</evidence>
<dbReference type="PROSITE" id="PS50927">
    <property type="entry name" value="BULB_LECTIN"/>
    <property type="match status" value="1"/>
</dbReference>
<proteinExistence type="predicted"/>
<dbReference type="InterPro" id="IPR011009">
    <property type="entry name" value="Kinase-like_dom_sf"/>
</dbReference>
<feature type="domain" description="Apple" evidence="26">
    <location>
        <begin position="354"/>
        <end position="442"/>
    </location>
</feature>
<dbReference type="Gene3D" id="3.30.200.20">
    <property type="entry name" value="Phosphorylase Kinase, domain 1"/>
    <property type="match status" value="1"/>
</dbReference>
<dbReference type="SMART" id="SM00473">
    <property type="entry name" value="PAN_AP"/>
    <property type="match status" value="1"/>
</dbReference>
<dbReference type="Pfam" id="PF01453">
    <property type="entry name" value="B_lectin"/>
    <property type="match status" value="1"/>
</dbReference>
<dbReference type="Pfam" id="PF11883">
    <property type="entry name" value="DUF3403"/>
    <property type="match status" value="1"/>
</dbReference>
<evidence type="ECO:0000259" key="25">
    <source>
        <dbReference type="PROSITE" id="PS50927"/>
    </source>
</evidence>
<dbReference type="GO" id="GO:0004674">
    <property type="term" value="F:protein serine/threonine kinase activity"/>
    <property type="evidence" value="ECO:0007669"/>
    <property type="project" value="UniProtKB-KW"/>
</dbReference>
<dbReference type="GO" id="GO:0005886">
    <property type="term" value="C:plasma membrane"/>
    <property type="evidence" value="ECO:0007669"/>
    <property type="project" value="UniProtKB-SubCell"/>
</dbReference>
<dbReference type="CDD" id="cd00028">
    <property type="entry name" value="B_lectin"/>
    <property type="match status" value="1"/>
</dbReference>
<comment type="subcellular location">
    <subcellularLocation>
        <location evidence="1">Cell membrane</location>
        <topology evidence="1">Single-pass type I membrane protein</topology>
    </subcellularLocation>
</comment>
<keyword evidence="6" id="KW-0808">Transferase</keyword>
<evidence type="ECO:0000256" key="2">
    <source>
        <dbReference type="ARBA" id="ARBA00012513"/>
    </source>
</evidence>
<dbReference type="InterPro" id="IPR001480">
    <property type="entry name" value="Bulb-type_lectin_dom"/>
</dbReference>